<reference evidence="2" key="1">
    <citation type="submission" date="2023-03" db="EMBL/GenBank/DDBJ databases">
        <title>Massive genome expansion in bonnet fungi (Mycena s.s.) driven by repeated elements and novel gene families across ecological guilds.</title>
        <authorList>
            <consortium name="Lawrence Berkeley National Laboratory"/>
            <person name="Harder C.B."/>
            <person name="Miyauchi S."/>
            <person name="Viragh M."/>
            <person name="Kuo A."/>
            <person name="Thoen E."/>
            <person name="Andreopoulos B."/>
            <person name="Lu D."/>
            <person name="Skrede I."/>
            <person name="Drula E."/>
            <person name="Henrissat B."/>
            <person name="Morin E."/>
            <person name="Kohler A."/>
            <person name="Barry K."/>
            <person name="LaButti K."/>
            <person name="Morin E."/>
            <person name="Salamov A."/>
            <person name="Lipzen A."/>
            <person name="Mereny Z."/>
            <person name="Hegedus B."/>
            <person name="Baldrian P."/>
            <person name="Stursova M."/>
            <person name="Weitz H."/>
            <person name="Taylor A."/>
            <person name="Grigoriev I.V."/>
            <person name="Nagy L.G."/>
            <person name="Martin F."/>
            <person name="Kauserud H."/>
        </authorList>
    </citation>
    <scope>NUCLEOTIDE SEQUENCE</scope>
    <source>
        <strain evidence="2">CBHHK067</strain>
    </source>
</reference>
<dbReference type="Proteomes" id="UP001221757">
    <property type="component" value="Unassembled WGS sequence"/>
</dbReference>
<dbReference type="GO" id="GO:0005484">
    <property type="term" value="F:SNAP receptor activity"/>
    <property type="evidence" value="ECO:0007669"/>
    <property type="project" value="TreeGrafter"/>
</dbReference>
<sequence length="83" mass="9355">MRVAQELEETKIILVGSHKTIESVTQRSNNLETFMNRSDHLYTQSKMFYQTAKKQNSNCCVVISSGVKSSHLLILLGAFGLHI</sequence>
<evidence type="ECO:0000259" key="1">
    <source>
        <dbReference type="Pfam" id="PF00957"/>
    </source>
</evidence>
<keyword evidence="3" id="KW-1185">Reference proteome</keyword>
<dbReference type="PANTHER" id="PTHR45806">
    <property type="entry name" value="SYNAPTOBREVIN HOMOLOG YKT6"/>
    <property type="match status" value="1"/>
</dbReference>
<dbReference type="SUPFAM" id="SSF58038">
    <property type="entry name" value="SNARE fusion complex"/>
    <property type="match status" value="1"/>
</dbReference>
<name>A0AAD7CMC0_MYCRO</name>
<dbReference type="InterPro" id="IPR042855">
    <property type="entry name" value="V_SNARE_CC"/>
</dbReference>
<protein>
    <recommendedName>
        <fullName evidence="1">V-SNARE coiled-coil homology domain-containing protein</fullName>
    </recommendedName>
</protein>
<gene>
    <name evidence="2" type="ORF">B0H17DRAFT_1214754</name>
</gene>
<dbReference type="Pfam" id="PF00957">
    <property type="entry name" value="Synaptobrevin"/>
    <property type="match status" value="1"/>
</dbReference>
<proteinExistence type="predicted"/>
<dbReference type="AlphaFoldDB" id="A0AAD7CMC0"/>
<accession>A0AAD7CMC0</accession>
<evidence type="ECO:0000313" key="3">
    <source>
        <dbReference type="Proteomes" id="UP001221757"/>
    </source>
</evidence>
<dbReference type="GO" id="GO:0005794">
    <property type="term" value="C:Golgi apparatus"/>
    <property type="evidence" value="ECO:0007669"/>
    <property type="project" value="TreeGrafter"/>
</dbReference>
<feature type="domain" description="V-SNARE coiled-coil homology" evidence="1">
    <location>
        <begin position="2"/>
        <end position="60"/>
    </location>
</feature>
<dbReference type="Gene3D" id="1.20.5.110">
    <property type="match status" value="1"/>
</dbReference>
<dbReference type="EMBL" id="JARKIE010000338">
    <property type="protein sequence ID" value="KAJ7653032.1"/>
    <property type="molecule type" value="Genomic_DNA"/>
</dbReference>
<organism evidence="2 3">
    <name type="scientific">Mycena rosella</name>
    <name type="common">Pink bonnet</name>
    <name type="synonym">Agaricus rosellus</name>
    <dbReference type="NCBI Taxonomy" id="1033263"/>
    <lineage>
        <taxon>Eukaryota</taxon>
        <taxon>Fungi</taxon>
        <taxon>Dikarya</taxon>
        <taxon>Basidiomycota</taxon>
        <taxon>Agaricomycotina</taxon>
        <taxon>Agaricomycetes</taxon>
        <taxon>Agaricomycetidae</taxon>
        <taxon>Agaricales</taxon>
        <taxon>Marasmiineae</taxon>
        <taxon>Mycenaceae</taxon>
        <taxon>Mycena</taxon>
    </lineage>
</organism>
<dbReference type="GO" id="GO:0006888">
    <property type="term" value="P:endoplasmic reticulum to Golgi vesicle-mediated transport"/>
    <property type="evidence" value="ECO:0007669"/>
    <property type="project" value="TreeGrafter"/>
</dbReference>
<evidence type="ECO:0000313" key="2">
    <source>
        <dbReference type="EMBL" id="KAJ7653032.1"/>
    </source>
</evidence>
<dbReference type="PANTHER" id="PTHR45806:SF1">
    <property type="entry name" value="SYNAPTOBREVIN HOMOLOG YKT6"/>
    <property type="match status" value="1"/>
</dbReference>
<comment type="caution">
    <text evidence="2">The sequence shown here is derived from an EMBL/GenBank/DDBJ whole genome shotgun (WGS) entry which is preliminary data.</text>
</comment>